<keyword evidence="2" id="KW-1185">Reference proteome</keyword>
<sequence length="120" mass="13212">MELTLQHKLVQAYLHGRERPDLRRHSRRILLRPGGDYAMFAGEDASRVLAKMSKDEGDVVGSLHGLSDKEIGVLTMIGRRSSKLSTQLLAVLCLELIRNSACFFSSSGGLAFSQLNNILA</sequence>
<comment type="caution">
    <text evidence="1">The sequence shown here is derived from an EMBL/GenBank/DDBJ whole genome shotgun (WGS) entry which is preliminary data.</text>
</comment>
<evidence type="ECO:0000313" key="1">
    <source>
        <dbReference type="EMBL" id="KAH7857918.1"/>
    </source>
</evidence>
<evidence type="ECO:0000313" key="2">
    <source>
        <dbReference type="Proteomes" id="UP000828048"/>
    </source>
</evidence>
<protein>
    <submittedName>
        <fullName evidence="1">Uncharacterized protein</fullName>
    </submittedName>
</protein>
<reference evidence="1 2" key="1">
    <citation type="journal article" date="2021" name="Hortic Res">
        <title>High-quality reference genome and annotation aids understanding of berry development for evergreen blueberry (Vaccinium darrowii).</title>
        <authorList>
            <person name="Yu J."/>
            <person name="Hulse-Kemp A.M."/>
            <person name="Babiker E."/>
            <person name="Staton M."/>
        </authorList>
    </citation>
    <scope>NUCLEOTIDE SEQUENCE [LARGE SCALE GENOMIC DNA]</scope>
    <source>
        <strain evidence="2">cv. NJ 8807/NJ 8810</strain>
        <tissue evidence="1">Young leaf</tissue>
    </source>
</reference>
<organism evidence="1 2">
    <name type="scientific">Vaccinium darrowii</name>
    <dbReference type="NCBI Taxonomy" id="229202"/>
    <lineage>
        <taxon>Eukaryota</taxon>
        <taxon>Viridiplantae</taxon>
        <taxon>Streptophyta</taxon>
        <taxon>Embryophyta</taxon>
        <taxon>Tracheophyta</taxon>
        <taxon>Spermatophyta</taxon>
        <taxon>Magnoliopsida</taxon>
        <taxon>eudicotyledons</taxon>
        <taxon>Gunneridae</taxon>
        <taxon>Pentapetalae</taxon>
        <taxon>asterids</taxon>
        <taxon>Ericales</taxon>
        <taxon>Ericaceae</taxon>
        <taxon>Vaccinioideae</taxon>
        <taxon>Vaccinieae</taxon>
        <taxon>Vaccinium</taxon>
    </lineage>
</organism>
<proteinExistence type="predicted"/>
<name>A0ACB7YXB1_9ERIC</name>
<dbReference type="EMBL" id="CM037153">
    <property type="protein sequence ID" value="KAH7857918.1"/>
    <property type="molecule type" value="Genomic_DNA"/>
</dbReference>
<gene>
    <name evidence="1" type="ORF">Vadar_017894</name>
</gene>
<dbReference type="Proteomes" id="UP000828048">
    <property type="component" value="Chromosome 3"/>
</dbReference>
<accession>A0ACB7YXB1</accession>